<evidence type="ECO:0000256" key="1">
    <source>
        <dbReference type="SAM" id="Phobius"/>
    </source>
</evidence>
<keyword evidence="1" id="KW-1133">Transmembrane helix</keyword>
<comment type="caution">
    <text evidence="2">The sequence shown here is derived from an EMBL/GenBank/DDBJ whole genome shotgun (WGS) entry which is preliminary data.</text>
</comment>
<evidence type="ECO:0000313" key="3">
    <source>
        <dbReference type="Proteomes" id="UP001596524"/>
    </source>
</evidence>
<keyword evidence="1" id="KW-0812">Transmembrane</keyword>
<protein>
    <submittedName>
        <fullName evidence="2">Uncharacterized protein</fullName>
    </submittedName>
</protein>
<gene>
    <name evidence="2" type="ORF">ACFQO6_24575</name>
</gene>
<proteinExistence type="predicted"/>
<dbReference type="EMBL" id="JBHTCH010000030">
    <property type="protein sequence ID" value="MFC7363470.1"/>
    <property type="molecule type" value="Genomic_DNA"/>
</dbReference>
<organism evidence="2 3">
    <name type="scientific">Nocardioides astragali</name>
    <dbReference type="NCBI Taxonomy" id="1776736"/>
    <lineage>
        <taxon>Bacteria</taxon>
        <taxon>Bacillati</taxon>
        <taxon>Actinomycetota</taxon>
        <taxon>Actinomycetes</taxon>
        <taxon>Propionibacteriales</taxon>
        <taxon>Nocardioidaceae</taxon>
        <taxon>Nocardioides</taxon>
    </lineage>
</organism>
<dbReference type="RefSeq" id="WP_255889186.1">
    <property type="nucleotide sequence ID" value="NZ_JAFMZM010000002.1"/>
</dbReference>
<sequence length="156" mass="16270">MSPAEAMATAVTTAIVAAMRVRTGIGPQRHRRRARAGGSVVAPIVALAAFVVIHVLAGVLAGVVVLAILSRIGLVSVARLVEPVGRGELPRLRGDNARARSGIVLLAWRGLRSWPVVAPARPVVVDVTRPADDDRTAAVRRGLVGPAGKAYGDRDE</sequence>
<keyword evidence="1" id="KW-0472">Membrane</keyword>
<reference evidence="3" key="1">
    <citation type="journal article" date="2019" name="Int. J. Syst. Evol. Microbiol.">
        <title>The Global Catalogue of Microorganisms (GCM) 10K type strain sequencing project: providing services to taxonomists for standard genome sequencing and annotation.</title>
        <authorList>
            <consortium name="The Broad Institute Genomics Platform"/>
            <consortium name="The Broad Institute Genome Sequencing Center for Infectious Disease"/>
            <person name="Wu L."/>
            <person name="Ma J."/>
        </authorList>
    </citation>
    <scope>NUCLEOTIDE SEQUENCE [LARGE SCALE GENOMIC DNA]</scope>
    <source>
        <strain evidence="3">FCH27</strain>
    </source>
</reference>
<accession>A0ABW2NC03</accession>
<dbReference type="Proteomes" id="UP001596524">
    <property type="component" value="Unassembled WGS sequence"/>
</dbReference>
<evidence type="ECO:0000313" key="2">
    <source>
        <dbReference type="EMBL" id="MFC7363470.1"/>
    </source>
</evidence>
<feature type="transmembrane region" description="Helical" evidence="1">
    <location>
        <begin position="44"/>
        <end position="69"/>
    </location>
</feature>
<name>A0ABW2NC03_9ACTN</name>
<keyword evidence="3" id="KW-1185">Reference proteome</keyword>